<organism evidence="2 3">
    <name type="scientific">Adlercreutzia equolifaciens subsp. celatus DSM 18785</name>
    <dbReference type="NCBI Taxonomy" id="1121021"/>
    <lineage>
        <taxon>Bacteria</taxon>
        <taxon>Bacillati</taxon>
        <taxon>Actinomycetota</taxon>
        <taxon>Coriobacteriia</taxon>
        <taxon>Eggerthellales</taxon>
        <taxon>Eggerthellaceae</taxon>
        <taxon>Adlercreutzia</taxon>
    </lineage>
</organism>
<reference evidence="2 3" key="1">
    <citation type="journal article" date="2019" name="Microbiol. Resour. Announc.">
        <title>Draft Genome Sequences of Type Strains of Gordonibacter faecihominis, Paraeggerthella hongkongensis, Parvibacter caecicola,Slackia equolifaciens, Slackia faecicanis, and Slackia isoflavoniconvertens.</title>
        <authorList>
            <person name="Danylec N."/>
            <person name="Stoll D.A."/>
            <person name="Dotsch A."/>
            <person name="Huch M."/>
        </authorList>
    </citation>
    <scope>NUCLEOTIDE SEQUENCE [LARGE SCALE GENOMIC DNA]</scope>
    <source>
        <strain evidence="2 3">DSM 18785</strain>
    </source>
</reference>
<dbReference type="AlphaFoldDB" id="A0A3N0AZQ1"/>
<sequence>MEKNGIIIIEPGVDVWPHEKRTAEALAASGMSVKFLRRKQGDHVRTPDVVIDGETWEMKSPQSSDMDKIRKNLRKALGQSRNIIFDSQRIKGAPDLGVERELRKQAVAMRQIRKLLLVNKKREVIDIK</sequence>
<feature type="domain" description="tRNA nuclease CdiA C-terminal" evidence="1">
    <location>
        <begin position="45"/>
        <end position="124"/>
    </location>
</feature>
<evidence type="ECO:0000313" key="3">
    <source>
        <dbReference type="Proteomes" id="UP000278327"/>
    </source>
</evidence>
<proteinExistence type="predicted"/>
<dbReference type="RefSeq" id="WP_117284561.1">
    <property type="nucleotide sequence ID" value="NZ_JAMTCE010000001.1"/>
</dbReference>
<protein>
    <recommendedName>
        <fullName evidence="1">tRNA nuclease CdiA C-terminal domain-containing protein</fullName>
    </recommendedName>
</protein>
<dbReference type="Pfam" id="PF18451">
    <property type="entry name" value="CdiA_C"/>
    <property type="match status" value="1"/>
</dbReference>
<keyword evidence="3" id="KW-1185">Reference proteome</keyword>
<gene>
    <name evidence="2" type="ORF">DMP10_00240</name>
</gene>
<evidence type="ECO:0000313" key="2">
    <source>
        <dbReference type="EMBL" id="RNL40029.1"/>
    </source>
</evidence>
<evidence type="ECO:0000259" key="1">
    <source>
        <dbReference type="Pfam" id="PF18451"/>
    </source>
</evidence>
<accession>A0A3N0AZQ1</accession>
<dbReference type="Gene3D" id="3.40.1350.120">
    <property type="match status" value="1"/>
</dbReference>
<comment type="caution">
    <text evidence="2">The sequence shown here is derived from an EMBL/GenBank/DDBJ whole genome shotgun (WGS) entry which is preliminary data.</text>
</comment>
<dbReference type="EMBL" id="QICA01000001">
    <property type="protein sequence ID" value="RNL40029.1"/>
    <property type="molecule type" value="Genomic_DNA"/>
</dbReference>
<dbReference type="InterPro" id="IPR040559">
    <property type="entry name" value="CdiA_C"/>
</dbReference>
<name>A0A3N0AZQ1_9ACTN</name>
<dbReference type="Proteomes" id="UP000278327">
    <property type="component" value="Unassembled WGS sequence"/>
</dbReference>